<feature type="domain" description="Heat-inducible transcription repressor HrcA C-terminal" evidence="6">
    <location>
        <begin position="108"/>
        <end position="288"/>
    </location>
</feature>
<evidence type="ECO:0000313" key="8">
    <source>
        <dbReference type="Proteomes" id="UP000289952"/>
    </source>
</evidence>
<organism evidence="7 8">
    <name type="scientific">Mycoplasmopsis bovirhinis</name>
    <dbReference type="NCBI Taxonomy" id="29553"/>
    <lineage>
        <taxon>Bacteria</taxon>
        <taxon>Bacillati</taxon>
        <taxon>Mycoplasmatota</taxon>
        <taxon>Mycoplasmoidales</taxon>
        <taxon>Metamycoplasmataceae</taxon>
        <taxon>Mycoplasmopsis</taxon>
    </lineage>
</organism>
<dbReference type="InterPro" id="IPR036390">
    <property type="entry name" value="WH_DNA-bd_sf"/>
</dbReference>
<dbReference type="SUPFAM" id="SSF55781">
    <property type="entry name" value="GAF domain-like"/>
    <property type="match status" value="1"/>
</dbReference>
<dbReference type="RefSeq" id="WP_099309303.1">
    <property type="nucleotide sequence ID" value="NZ_AP018135.1"/>
</dbReference>
<evidence type="ECO:0000256" key="2">
    <source>
        <dbReference type="ARBA" id="ARBA00023015"/>
    </source>
</evidence>
<proteinExistence type="inferred from homology"/>
<sequence length="340" mass="38517">MHQKLSKKIEPILKYTVALYIEEANPISSSYLITKYGSKLNCSSAKVRYIMNELEASGYLKKSHNSSGRTPTVLGLDYYAKYLSRSWDQKMKEKVDKILMQKHIDIDHTVAEAANIITEMAGITLVTNEITKDALLKSIDIVPIDLNKATVVLVISTGEVFSKIITFETKILISDLKIALRIFKERLIDCKLKELAEKVSLLKDLLAESVNDYQSIIDSIVNQVFNTYLKQQEVNKRIYGKNNIILSKQIQREDLTKMINLIEENSIWEKIQDAADADQNIKITVDSSGTFMSKRIENNSKITEISAVGATNSDFDAMKAAINVLDSFYKKLNNEEENND</sequence>
<dbReference type="HAMAP" id="MF_00081">
    <property type="entry name" value="HrcA"/>
    <property type="match status" value="1"/>
</dbReference>
<protein>
    <recommendedName>
        <fullName evidence="5">Heat-inducible transcription repressor HrcA</fullName>
    </recommendedName>
</protein>
<dbReference type="InterPro" id="IPR036388">
    <property type="entry name" value="WH-like_DNA-bd_sf"/>
</dbReference>
<dbReference type="AlphaFoldDB" id="A0A2D1JLG5"/>
<dbReference type="Proteomes" id="UP000289952">
    <property type="component" value="Chromosome"/>
</dbReference>
<comment type="function">
    <text evidence="5">Negative regulator of class I heat shock genes (grpE-dnaK-dnaJ and groELS operons). Prevents heat-shock induction of these operons.</text>
</comment>
<gene>
    <name evidence="5 7" type="primary">hrcA</name>
    <name evidence="7" type="ORF">NCTC10118_00161</name>
</gene>
<keyword evidence="4 5" id="KW-0804">Transcription</keyword>
<dbReference type="GO" id="GO:0003677">
    <property type="term" value="F:DNA binding"/>
    <property type="evidence" value="ECO:0007669"/>
    <property type="project" value="InterPro"/>
</dbReference>
<dbReference type="InterPro" id="IPR002571">
    <property type="entry name" value="HrcA"/>
</dbReference>
<name>A0A2D1JLG5_9BACT</name>
<dbReference type="InterPro" id="IPR021153">
    <property type="entry name" value="HrcA_C"/>
</dbReference>
<dbReference type="PANTHER" id="PTHR34824:SF1">
    <property type="entry name" value="HEAT-INDUCIBLE TRANSCRIPTION REPRESSOR HRCA"/>
    <property type="match status" value="1"/>
</dbReference>
<evidence type="ECO:0000256" key="1">
    <source>
        <dbReference type="ARBA" id="ARBA00022491"/>
    </source>
</evidence>
<keyword evidence="2 5" id="KW-0805">Transcription regulation</keyword>
<dbReference type="PANTHER" id="PTHR34824">
    <property type="entry name" value="HEAT-INDUCIBLE TRANSCRIPTION REPRESSOR HRCA"/>
    <property type="match status" value="1"/>
</dbReference>
<dbReference type="Gene3D" id="1.10.10.10">
    <property type="entry name" value="Winged helix-like DNA-binding domain superfamily/Winged helix DNA-binding domain"/>
    <property type="match status" value="1"/>
</dbReference>
<evidence type="ECO:0000256" key="5">
    <source>
        <dbReference type="HAMAP-Rule" id="MF_00081"/>
    </source>
</evidence>
<evidence type="ECO:0000256" key="3">
    <source>
        <dbReference type="ARBA" id="ARBA00023016"/>
    </source>
</evidence>
<evidence type="ECO:0000259" key="6">
    <source>
        <dbReference type="Pfam" id="PF01628"/>
    </source>
</evidence>
<keyword evidence="1 5" id="KW-0678">Repressor</keyword>
<dbReference type="EMBL" id="LR214972">
    <property type="protein sequence ID" value="VEU62841.1"/>
    <property type="molecule type" value="Genomic_DNA"/>
</dbReference>
<comment type="similarity">
    <text evidence="5">Belongs to the HrcA family.</text>
</comment>
<accession>A0A2D1JLG5</accession>
<dbReference type="OrthoDB" id="9783139at2"/>
<reference evidence="7 8" key="1">
    <citation type="submission" date="2019-01" db="EMBL/GenBank/DDBJ databases">
        <authorList>
            <consortium name="Pathogen Informatics"/>
        </authorList>
    </citation>
    <scope>NUCLEOTIDE SEQUENCE [LARGE SCALE GENOMIC DNA]</scope>
    <source>
        <strain evidence="7 8">NCTC10118</strain>
    </source>
</reference>
<dbReference type="KEGG" id="mboh:CO229_01380"/>
<evidence type="ECO:0000256" key="4">
    <source>
        <dbReference type="ARBA" id="ARBA00023163"/>
    </source>
</evidence>
<dbReference type="PIRSF" id="PIRSF005485">
    <property type="entry name" value="HrcA"/>
    <property type="match status" value="1"/>
</dbReference>
<evidence type="ECO:0000313" key="7">
    <source>
        <dbReference type="EMBL" id="VEU62841.1"/>
    </source>
</evidence>
<dbReference type="SUPFAM" id="SSF46785">
    <property type="entry name" value="Winged helix' DNA-binding domain"/>
    <property type="match status" value="1"/>
</dbReference>
<keyword evidence="3 5" id="KW-0346">Stress response</keyword>
<dbReference type="GO" id="GO:0045892">
    <property type="term" value="P:negative regulation of DNA-templated transcription"/>
    <property type="evidence" value="ECO:0007669"/>
    <property type="project" value="UniProtKB-UniRule"/>
</dbReference>
<keyword evidence="8" id="KW-1185">Reference proteome</keyword>
<dbReference type="Pfam" id="PF01628">
    <property type="entry name" value="HrcA"/>
    <property type="match status" value="1"/>
</dbReference>